<comment type="catalytic activity">
    <reaction evidence="9">
        <text>(6S)-5,6,7,8-tetrahydrofolyl-(gamma-L-Glu)(n) + L-glutamate + ATP = (6S)-5,6,7,8-tetrahydrofolyl-(gamma-L-Glu)(n+1) + ADP + phosphate + H(+)</text>
        <dbReference type="Rhea" id="RHEA:10580"/>
        <dbReference type="Rhea" id="RHEA-COMP:14738"/>
        <dbReference type="Rhea" id="RHEA-COMP:14740"/>
        <dbReference type="ChEBI" id="CHEBI:15378"/>
        <dbReference type="ChEBI" id="CHEBI:29985"/>
        <dbReference type="ChEBI" id="CHEBI:30616"/>
        <dbReference type="ChEBI" id="CHEBI:43474"/>
        <dbReference type="ChEBI" id="CHEBI:141005"/>
        <dbReference type="ChEBI" id="CHEBI:456216"/>
        <dbReference type="EC" id="6.3.2.17"/>
    </reaction>
</comment>
<protein>
    <recommendedName>
        <fullName evidence="2">tetrahydrofolate synthase</fullName>
        <ecNumber evidence="2">6.3.2.17</ecNumber>
    </recommendedName>
    <alternativeName>
        <fullName evidence="8">Tetrahydrofolylpolyglutamate synthase</fullName>
    </alternativeName>
</protein>
<evidence type="ECO:0000313" key="13">
    <source>
        <dbReference type="EMBL" id="KXB64116.1"/>
    </source>
</evidence>
<dbReference type="InterPro" id="IPR001645">
    <property type="entry name" value="Folylpolyglutamate_synth"/>
</dbReference>
<feature type="domain" description="Mur ligase central" evidence="12">
    <location>
        <begin position="56"/>
        <end position="296"/>
    </location>
</feature>
<dbReference type="NCBIfam" id="TIGR01499">
    <property type="entry name" value="folC"/>
    <property type="match status" value="1"/>
</dbReference>
<dbReference type="SUPFAM" id="SSF53623">
    <property type="entry name" value="MurD-like peptide ligases, catalytic domain"/>
    <property type="match status" value="1"/>
</dbReference>
<dbReference type="InterPro" id="IPR018109">
    <property type="entry name" value="Folylpolyglutamate_synth_CS"/>
</dbReference>
<dbReference type="InterPro" id="IPR036615">
    <property type="entry name" value="Mur_ligase_C_dom_sf"/>
</dbReference>
<dbReference type="EMBL" id="LSDD01000105">
    <property type="protein sequence ID" value="KXB64116.1"/>
    <property type="molecule type" value="Genomic_DNA"/>
</dbReference>
<evidence type="ECO:0000313" key="14">
    <source>
        <dbReference type="Proteomes" id="UP000070483"/>
    </source>
</evidence>
<evidence type="ECO:0000256" key="9">
    <source>
        <dbReference type="ARBA" id="ARBA00047493"/>
    </source>
</evidence>
<evidence type="ECO:0000259" key="11">
    <source>
        <dbReference type="Pfam" id="PF02875"/>
    </source>
</evidence>
<dbReference type="PANTHER" id="PTHR11136:SF0">
    <property type="entry name" value="DIHYDROFOLATE SYNTHETASE-RELATED"/>
    <property type="match status" value="1"/>
</dbReference>
<feature type="domain" description="Mur ligase C-terminal" evidence="11">
    <location>
        <begin position="320"/>
        <end position="448"/>
    </location>
</feature>
<dbReference type="InterPro" id="IPR013221">
    <property type="entry name" value="Mur_ligase_cen"/>
</dbReference>
<comment type="similarity">
    <text evidence="1 10">Belongs to the folylpolyglutamate synthase family.</text>
</comment>
<dbReference type="EC" id="6.3.2.17" evidence="2"/>
<keyword evidence="3 10" id="KW-0436">Ligase</keyword>
<dbReference type="SUPFAM" id="SSF53244">
    <property type="entry name" value="MurD-like peptide ligases, peptide-binding domain"/>
    <property type="match status" value="1"/>
</dbReference>
<dbReference type="Proteomes" id="UP000070483">
    <property type="component" value="Unassembled WGS sequence"/>
</dbReference>
<keyword evidence="7" id="KW-0460">Magnesium</keyword>
<accession>A0A134A8U1</accession>
<evidence type="ECO:0000259" key="12">
    <source>
        <dbReference type="Pfam" id="PF08245"/>
    </source>
</evidence>
<keyword evidence="5 10" id="KW-0547">Nucleotide-binding</keyword>
<dbReference type="Gene3D" id="3.90.190.20">
    <property type="entry name" value="Mur ligase, C-terminal domain"/>
    <property type="match status" value="1"/>
</dbReference>
<dbReference type="Pfam" id="PF08245">
    <property type="entry name" value="Mur_ligase_M"/>
    <property type="match status" value="1"/>
</dbReference>
<evidence type="ECO:0000256" key="7">
    <source>
        <dbReference type="ARBA" id="ARBA00022842"/>
    </source>
</evidence>
<dbReference type="STRING" id="157687.HMPREF3180_01524"/>
<gene>
    <name evidence="13" type="ORF">HMPREF3180_01524</name>
</gene>
<dbReference type="RefSeq" id="WP_060918175.1">
    <property type="nucleotide sequence ID" value="NZ_KQ960084.1"/>
</dbReference>
<evidence type="ECO:0000256" key="5">
    <source>
        <dbReference type="ARBA" id="ARBA00022741"/>
    </source>
</evidence>
<dbReference type="GO" id="GO:0008841">
    <property type="term" value="F:dihydrofolate synthase activity"/>
    <property type="evidence" value="ECO:0007669"/>
    <property type="project" value="TreeGrafter"/>
</dbReference>
<dbReference type="GO" id="GO:0005524">
    <property type="term" value="F:ATP binding"/>
    <property type="evidence" value="ECO:0007669"/>
    <property type="project" value="UniProtKB-KW"/>
</dbReference>
<dbReference type="PANTHER" id="PTHR11136">
    <property type="entry name" value="FOLYLPOLYGLUTAMATE SYNTHASE-RELATED"/>
    <property type="match status" value="1"/>
</dbReference>
<keyword evidence="14" id="KW-1185">Reference proteome</keyword>
<dbReference type="GO" id="GO:0046872">
    <property type="term" value="F:metal ion binding"/>
    <property type="evidence" value="ECO:0007669"/>
    <property type="project" value="UniProtKB-KW"/>
</dbReference>
<dbReference type="Pfam" id="PF02875">
    <property type="entry name" value="Mur_ligase_C"/>
    <property type="match status" value="1"/>
</dbReference>
<dbReference type="AlphaFoldDB" id="A0A134A8U1"/>
<keyword evidence="6 10" id="KW-0067">ATP-binding</keyword>
<evidence type="ECO:0000256" key="4">
    <source>
        <dbReference type="ARBA" id="ARBA00022723"/>
    </source>
</evidence>
<evidence type="ECO:0000256" key="8">
    <source>
        <dbReference type="ARBA" id="ARBA00030592"/>
    </source>
</evidence>
<dbReference type="OrthoDB" id="9809356at2"/>
<dbReference type="PROSITE" id="PS01012">
    <property type="entry name" value="FOLYLPOLYGLU_SYNT_2"/>
    <property type="match status" value="1"/>
</dbReference>
<comment type="caution">
    <text evidence="13">The sequence shown here is derived from an EMBL/GenBank/DDBJ whole genome shotgun (WGS) entry which is preliminary data.</text>
</comment>
<dbReference type="PIRSF" id="PIRSF001563">
    <property type="entry name" value="Folylpolyglu_synth"/>
    <property type="match status" value="1"/>
</dbReference>
<dbReference type="GO" id="GO:0005737">
    <property type="term" value="C:cytoplasm"/>
    <property type="evidence" value="ECO:0007669"/>
    <property type="project" value="TreeGrafter"/>
</dbReference>
<keyword evidence="4" id="KW-0479">Metal-binding</keyword>
<dbReference type="InterPro" id="IPR004101">
    <property type="entry name" value="Mur_ligase_C"/>
</dbReference>
<evidence type="ECO:0000256" key="1">
    <source>
        <dbReference type="ARBA" id="ARBA00008276"/>
    </source>
</evidence>
<name>A0A134A8U1_9FUSO</name>
<evidence type="ECO:0000256" key="10">
    <source>
        <dbReference type="PIRNR" id="PIRNR001563"/>
    </source>
</evidence>
<dbReference type="InterPro" id="IPR036565">
    <property type="entry name" value="Mur-like_cat_sf"/>
</dbReference>
<evidence type="ECO:0000256" key="6">
    <source>
        <dbReference type="ARBA" id="ARBA00022840"/>
    </source>
</evidence>
<sequence>MKKDKTKINEILEKIFNMRTINKRITKKSLNQNNEKLKKIYELLGKPCENKKIIHIAGTNGKGSTATFLENIFFAAGYSVAKFTSPHILRFNERILVNKEMISDEDVVKYCEIVMNILEENGLQINFFEIATFVALLYFKEKNPDFIFLETGLGGRYDATNIVKSTIAAITNVSFDHVALLGNSLYEIADRKVGIIKNRQLCIYAQNLAELEEAVKRETDNSVNVLEKYKGFQAELDNQNYKTIVKIVENKNSKESGNIKKSENIEKINNNKNNLKKTFILPLFGKFQANNFLIAYEIAKIYGINDKIIQKGLDEISLAGRFEIFSKNPATILDVAHNDDSVKVLTENLNELFKDDEVIFVLSVLGTKDIANIFKRILEKNYKIFITSLKEVIYGLSAEEIKKNLENSNISTKNIIFEDDILQAYNQAKKMILKNDNSYKVIVVCGSFYEIAKFKKLFL</sequence>
<organism evidence="13 14">
    <name type="scientific">Leptotrichia wadei</name>
    <dbReference type="NCBI Taxonomy" id="157687"/>
    <lineage>
        <taxon>Bacteria</taxon>
        <taxon>Fusobacteriati</taxon>
        <taxon>Fusobacteriota</taxon>
        <taxon>Fusobacteriia</taxon>
        <taxon>Fusobacteriales</taxon>
        <taxon>Leptotrichiaceae</taxon>
        <taxon>Leptotrichia</taxon>
    </lineage>
</organism>
<reference evidence="14" key="1">
    <citation type="submission" date="2016-01" db="EMBL/GenBank/DDBJ databases">
        <authorList>
            <person name="Mitreva M."/>
            <person name="Pepin K.H."/>
            <person name="Mihindukulasuriya K.A."/>
            <person name="Fulton R."/>
            <person name="Fronick C."/>
            <person name="O'Laughlin M."/>
            <person name="Miner T."/>
            <person name="Herter B."/>
            <person name="Rosa B.A."/>
            <person name="Cordes M."/>
            <person name="Tomlinson C."/>
            <person name="Wollam A."/>
            <person name="Palsikar V.B."/>
            <person name="Mardis E.R."/>
            <person name="Wilson R.K."/>
        </authorList>
    </citation>
    <scope>NUCLEOTIDE SEQUENCE [LARGE SCALE GENOMIC DNA]</scope>
    <source>
        <strain evidence="14">KA00185</strain>
    </source>
</reference>
<evidence type="ECO:0000256" key="2">
    <source>
        <dbReference type="ARBA" id="ARBA00013025"/>
    </source>
</evidence>
<evidence type="ECO:0000256" key="3">
    <source>
        <dbReference type="ARBA" id="ARBA00022598"/>
    </source>
</evidence>
<dbReference type="GO" id="GO:0004326">
    <property type="term" value="F:tetrahydrofolylpolyglutamate synthase activity"/>
    <property type="evidence" value="ECO:0007669"/>
    <property type="project" value="UniProtKB-EC"/>
</dbReference>
<dbReference type="Gene3D" id="3.40.1190.10">
    <property type="entry name" value="Mur-like, catalytic domain"/>
    <property type="match status" value="1"/>
</dbReference>
<dbReference type="PATRIC" id="fig|157687.3.peg.1516"/>
<proteinExistence type="inferred from homology"/>